<evidence type="ECO:0000313" key="8">
    <source>
        <dbReference type="EMBL" id="PGH03914.1"/>
    </source>
</evidence>
<dbReference type="Gene3D" id="3.30.230.10">
    <property type="match status" value="1"/>
</dbReference>
<name>A0A2B7WX07_POLH7</name>
<dbReference type="InterPro" id="IPR023035">
    <property type="entry name" value="Ribosomal_uS9_bac/plastid"/>
</dbReference>
<dbReference type="AlphaFoldDB" id="A0A2B7WX07"/>
<dbReference type="STRING" id="1447883.A0A2B7WX07"/>
<dbReference type="Proteomes" id="UP000224634">
    <property type="component" value="Unassembled WGS sequence"/>
</dbReference>
<dbReference type="GO" id="GO:0003735">
    <property type="term" value="F:structural constituent of ribosome"/>
    <property type="evidence" value="ECO:0007669"/>
    <property type="project" value="InterPro"/>
</dbReference>
<evidence type="ECO:0000256" key="2">
    <source>
        <dbReference type="ARBA" id="ARBA00022980"/>
    </source>
</evidence>
<accession>A0A2B7WX07</accession>
<sequence>MAWQRPNSIARAVRVVQQTCQLDSQLVRNQFRSPFSAHHPTCITSTFCQQRLSSTASTELVVKAAPPIDLGKNPKAVPARIIPASPAYFSGTPKFLDHFLNLEYIRSKYAGVPTVSATEAPRVAWLRLSDFRNMVQEEVPAAKYKQLQKLLQRLNLMQPDMMPEEVKETLSIFTRPGDPYQQARDPPTLDENGRARGIGRRKTSSAVAWLVEGEGEVLVNDKSILQLFPRVHDRESALWPLRATNRLDKYNVFALVNGGGVTGQAEALTVAIGKALMVHEPALKPTLRRAGVVSTDPRQVERKKPGHLKARKMPAWVKR</sequence>
<dbReference type="OrthoDB" id="10254627at2759"/>
<dbReference type="InterPro" id="IPR020568">
    <property type="entry name" value="Ribosomal_Su5_D2-typ_SF"/>
</dbReference>
<dbReference type="PANTHER" id="PTHR21569:SF1">
    <property type="entry name" value="SMALL RIBOSOMAL SUBUNIT PROTEIN US9M"/>
    <property type="match status" value="1"/>
</dbReference>
<feature type="region of interest" description="Disordered" evidence="7">
    <location>
        <begin position="177"/>
        <end position="196"/>
    </location>
</feature>
<gene>
    <name evidence="8" type="ORF">AJ80_08616</name>
</gene>
<keyword evidence="3 6" id="KW-0687">Ribonucleoprotein</keyword>
<keyword evidence="9" id="KW-1185">Reference proteome</keyword>
<evidence type="ECO:0000256" key="7">
    <source>
        <dbReference type="SAM" id="MobiDB-lite"/>
    </source>
</evidence>
<dbReference type="GO" id="GO:0005763">
    <property type="term" value="C:mitochondrial small ribosomal subunit"/>
    <property type="evidence" value="ECO:0007669"/>
    <property type="project" value="TreeGrafter"/>
</dbReference>
<dbReference type="NCBIfam" id="NF001099">
    <property type="entry name" value="PRK00132.1"/>
    <property type="match status" value="1"/>
</dbReference>
<dbReference type="FunFam" id="3.30.230.10:FF:000001">
    <property type="entry name" value="30S ribosomal protein S9"/>
    <property type="match status" value="1"/>
</dbReference>
<comment type="similarity">
    <text evidence="1 6">Belongs to the universal ribosomal protein uS9 family.</text>
</comment>
<evidence type="ECO:0000256" key="6">
    <source>
        <dbReference type="RuleBase" id="RU003815"/>
    </source>
</evidence>
<dbReference type="Pfam" id="PF00380">
    <property type="entry name" value="Ribosomal_S9"/>
    <property type="match status" value="1"/>
</dbReference>
<evidence type="ECO:0000256" key="1">
    <source>
        <dbReference type="ARBA" id="ARBA00005251"/>
    </source>
</evidence>
<dbReference type="SUPFAM" id="SSF54211">
    <property type="entry name" value="Ribosomal protein S5 domain 2-like"/>
    <property type="match status" value="1"/>
</dbReference>
<evidence type="ECO:0000256" key="3">
    <source>
        <dbReference type="ARBA" id="ARBA00023274"/>
    </source>
</evidence>
<reference evidence="8 9" key="1">
    <citation type="submission" date="2017-10" db="EMBL/GenBank/DDBJ databases">
        <title>Comparative genomics in systemic dimorphic fungi from Ajellomycetaceae.</title>
        <authorList>
            <person name="Munoz J.F."/>
            <person name="Mcewen J.G."/>
            <person name="Clay O.K."/>
            <person name="Cuomo C.A."/>
        </authorList>
    </citation>
    <scope>NUCLEOTIDE SEQUENCE [LARGE SCALE GENOMIC DNA]</scope>
    <source>
        <strain evidence="8 9">UAMH7299</strain>
    </source>
</reference>
<comment type="caution">
    <text evidence="8">The sequence shown here is derived from an EMBL/GenBank/DDBJ whole genome shotgun (WGS) entry which is preliminary data.</text>
</comment>
<dbReference type="InterPro" id="IPR000754">
    <property type="entry name" value="Ribosomal_uS9"/>
</dbReference>
<organism evidence="8 9">
    <name type="scientific">Polytolypa hystricis (strain UAMH7299)</name>
    <dbReference type="NCBI Taxonomy" id="1447883"/>
    <lineage>
        <taxon>Eukaryota</taxon>
        <taxon>Fungi</taxon>
        <taxon>Dikarya</taxon>
        <taxon>Ascomycota</taxon>
        <taxon>Pezizomycotina</taxon>
        <taxon>Eurotiomycetes</taxon>
        <taxon>Eurotiomycetidae</taxon>
        <taxon>Onygenales</taxon>
        <taxon>Onygenales incertae sedis</taxon>
        <taxon>Polytolypa</taxon>
    </lineage>
</organism>
<dbReference type="PROSITE" id="PS00360">
    <property type="entry name" value="RIBOSOMAL_S9"/>
    <property type="match status" value="1"/>
</dbReference>
<dbReference type="EMBL" id="PDNA01000205">
    <property type="protein sequence ID" value="PGH03914.1"/>
    <property type="molecule type" value="Genomic_DNA"/>
</dbReference>
<proteinExistence type="inferred from homology"/>
<dbReference type="GO" id="GO:0006412">
    <property type="term" value="P:translation"/>
    <property type="evidence" value="ECO:0007669"/>
    <property type="project" value="InterPro"/>
</dbReference>
<evidence type="ECO:0000313" key="9">
    <source>
        <dbReference type="Proteomes" id="UP000224634"/>
    </source>
</evidence>
<dbReference type="InterPro" id="IPR014721">
    <property type="entry name" value="Ribsml_uS5_D2-typ_fold_subgr"/>
</dbReference>
<dbReference type="GO" id="GO:0003723">
    <property type="term" value="F:RNA binding"/>
    <property type="evidence" value="ECO:0007669"/>
    <property type="project" value="TreeGrafter"/>
</dbReference>
<evidence type="ECO:0000256" key="5">
    <source>
        <dbReference type="ARBA" id="ARBA00042623"/>
    </source>
</evidence>
<dbReference type="InterPro" id="IPR020574">
    <property type="entry name" value="Ribosomal_uS9_CS"/>
</dbReference>
<keyword evidence="2 6" id="KW-0689">Ribosomal protein</keyword>
<evidence type="ECO:0000256" key="4">
    <source>
        <dbReference type="ARBA" id="ARBA00039318"/>
    </source>
</evidence>
<protein>
    <recommendedName>
        <fullName evidence="4">Small ribosomal subunit protein uS9m</fullName>
    </recommendedName>
    <alternativeName>
        <fullName evidence="5">37S ribosomal protein S9, mitochondrial</fullName>
    </alternativeName>
</protein>
<dbReference type="PANTHER" id="PTHR21569">
    <property type="entry name" value="RIBOSOMAL PROTEIN S9"/>
    <property type="match status" value="1"/>
</dbReference>